<dbReference type="InterPro" id="IPR005467">
    <property type="entry name" value="His_kinase_dom"/>
</dbReference>
<keyword evidence="14" id="KW-1185">Reference proteome</keyword>
<evidence type="ECO:0000256" key="2">
    <source>
        <dbReference type="ARBA" id="ARBA00004370"/>
    </source>
</evidence>
<evidence type="ECO:0000256" key="10">
    <source>
        <dbReference type="SAM" id="Phobius"/>
    </source>
</evidence>
<dbReference type="Gene3D" id="6.10.340.10">
    <property type="match status" value="1"/>
</dbReference>
<evidence type="ECO:0000256" key="5">
    <source>
        <dbReference type="ARBA" id="ARBA00022679"/>
    </source>
</evidence>
<dbReference type="SUPFAM" id="SSF49344">
    <property type="entry name" value="CBD9-like"/>
    <property type="match status" value="1"/>
</dbReference>
<keyword evidence="13" id="KW-0547">Nucleotide-binding</keyword>
<dbReference type="InterPro" id="IPR003594">
    <property type="entry name" value="HATPase_dom"/>
</dbReference>
<evidence type="ECO:0000313" key="14">
    <source>
        <dbReference type="Proteomes" id="UP001203338"/>
    </source>
</evidence>
<organism evidence="13 14">
    <name type="scientific">Parendozoicomonas callyspongiae</name>
    <dbReference type="NCBI Taxonomy" id="2942213"/>
    <lineage>
        <taxon>Bacteria</taxon>
        <taxon>Pseudomonadati</taxon>
        <taxon>Pseudomonadota</taxon>
        <taxon>Gammaproteobacteria</taxon>
        <taxon>Oceanospirillales</taxon>
        <taxon>Endozoicomonadaceae</taxon>
        <taxon>Parendozoicomonas</taxon>
    </lineage>
</organism>
<dbReference type="InterPro" id="IPR036890">
    <property type="entry name" value="HATPase_C_sf"/>
</dbReference>
<feature type="transmembrane region" description="Helical" evidence="10">
    <location>
        <begin position="390"/>
        <end position="411"/>
    </location>
</feature>
<accession>A0ABT0PE91</accession>
<dbReference type="PANTHER" id="PTHR45436">
    <property type="entry name" value="SENSOR HISTIDINE KINASE YKOH"/>
    <property type="match status" value="1"/>
</dbReference>
<dbReference type="RefSeq" id="WP_249698753.1">
    <property type="nucleotide sequence ID" value="NZ_JAMFLX010000007.1"/>
</dbReference>
<dbReference type="SMART" id="SM00304">
    <property type="entry name" value="HAMP"/>
    <property type="match status" value="1"/>
</dbReference>
<gene>
    <name evidence="13" type="ORF">M3P05_07000</name>
</gene>
<protein>
    <recommendedName>
        <fullName evidence="3">histidine kinase</fullName>
        <ecNumber evidence="3">2.7.13.3</ecNumber>
    </recommendedName>
</protein>
<dbReference type="Proteomes" id="UP001203338">
    <property type="component" value="Unassembled WGS sequence"/>
</dbReference>
<evidence type="ECO:0000256" key="1">
    <source>
        <dbReference type="ARBA" id="ARBA00000085"/>
    </source>
</evidence>
<keyword evidence="13" id="KW-0067">ATP-binding</keyword>
<keyword evidence="8 10" id="KW-1133">Transmembrane helix</keyword>
<dbReference type="Gene3D" id="2.60.40.1190">
    <property type="match status" value="1"/>
</dbReference>
<dbReference type="CDD" id="cd00082">
    <property type="entry name" value="HisKA"/>
    <property type="match status" value="1"/>
</dbReference>
<evidence type="ECO:0000259" key="11">
    <source>
        <dbReference type="PROSITE" id="PS50109"/>
    </source>
</evidence>
<dbReference type="Pfam" id="PF02518">
    <property type="entry name" value="HATPase_c"/>
    <property type="match status" value="1"/>
</dbReference>
<keyword evidence="7" id="KW-0418">Kinase</keyword>
<reference evidence="13 14" key="1">
    <citation type="submission" date="2022-05" db="EMBL/GenBank/DDBJ databases">
        <authorList>
            <person name="Park J.-S."/>
        </authorList>
    </citation>
    <scope>NUCLEOTIDE SEQUENCE [LARGE SCALE GENOMIC DNA]</scope>
    <source>
        <strain evidence="13 14">2012CJ34-2</strain>
    </source>
</reference>
<dbReference type="CDD" id="cd06225">
    <property type="entry name" value="HAMP"/>
    <property type="match status" value="1"/>
</dbReference>
<evidence type="ECO:0000256" key="7">
    <source>
        <dbReference type="ARBA" id="ARBA00022777"/>
    </source>
</evidence>
<dbReference type="SMART" id="SM00388">
    <property type="entry name" value="HisKA"/>
    <property type="match status" value="1"/>
</dbReference>
<keyword evidence="4" id="KW-0597">Phosphoprotein</keyword>
<dbReference type="InterPro" id="IPR050428">
    <property type="entry name" value="TCS_sensor_his_kinase"/>
</dbReference>
<dbReference type="InterPro" id="IPR003660">
    <property type="entry name" value="HAMP_dom"/>
</dbReference>
<evidence type="ECO:0000256" key="3">
    <source>
        <dbReference type="ARBA" id="ARBA00012438"/>
    </source>
</evidence>
<dbReference type="Pfam" id="PF00512">
    <property type="entry name" value="HisKA"/>
    <property type="match status" value="1"/>
</dbReference>
<dbReference type="SUPFAM" id="SSF55874">
    <property type="entry name" value="ATPase domain of HSP90 chaperone/DNA topoisomerase II/histidine kinase"/>
    <property type="match status" value="1"/>
</dbReference>
<comment type="caution">
    <text evidence="13">The sequence shown here is derived from an EMBL/GenBank/DDBJ whole genome shotgun (WGS) entry which is preliminary data.</text>
</comment>
<keyword evidence="10" id="KW-0472">Membrane</keyword>
<evidence type="ECO:0000256" key="8">
    <source>
        <dbReference type="ARBA" id="ARBA00022989"/>
    </source>
</evidence>
<dbReference type="SMART" id="SM00387">
    <property type="entry name" value="HATPase_c"/>
    <property type="match status" value="1"/>
</dbReference>
<keyword evidence="5" id="KW-0808">Transferase</keyword>
<comment type="catalytic activity">
    <reaction evidence="1">
        <text>ATP + protein L-histidine = ADP + protein N-phospho-L-histidine.</text>
        <dbReference type="EC" id="2.7.13.3"/>
    </reaction>
</comment>
<dbReference type="Gene3D" id="1.10.287.130">
    <property type="match status" value="1"/>
</dbReference>
<dbReference type="InterPro" id="IPR036097">
    <property type="entry name" value="HisK_dim/P_sf"/>
</dbReference>
<evidence type="ECO:0000256" key="4">
    <source>
        <dbReference type="ARBA" id="ARBA00022553"/>
    </source>
</evidence>
<evidence type="ECO:0000259" key="12">
    <source>
        <dbReference type="PROSITE" id="PS50885"/>
    </source>
</evidence>
<dbReference type="Gene3D" id="3.30.565.10">
    <property type="entry name" value="Histidine kinase-like ATPase, C-terminal domain"/>
    <property type="match status" value="1"/>
</dbReference>
<keyword evidence="6 10" id="KW-0812">Transmembrane</keyword>
<feature type="domain" description="HAMP" evidence="12">
    <location>
        <begin position="410"/>
        <end position="465"/>
    </location>
</feature>
<dbReference type="PROSITE" id="PS50885">
    <property type="entry name" value="HAMP"/>
    <property type="match status" value="1"/>
</dbReference>
<dbReference type="GO" id="GO:0005524">
    <property type="term" value="F:ATP binding"/>
    <property type="evidence" value="ECO:0007669"/>
    <property type="project" value="UniProtKB-KW"/>
</dbReference>
<feature type="domain" description="Histidine kinase" evidence="11">
    <location>
        <begin position="473"/>
        <end position="688"/>
    </location>
</feature>
<keyword evidence="9" id="KW-0902">Two-component regulatory system</keyword>
<evidence type="ECO:0000256" key="9">
    <source>
        <dbReference type="ARBA" id="ARBA00023012"/>
    </source>
</evidence>
<dbReference type="InterPro" id="IPR003661">
    <property type="entry name" value="HisK_dim/P_dom"/>
</dbReference>
<evidence type="ECO:0000256" key="6">
    <source>
        <dbReference type="ARBA" id="ARBA00022692"/>
    </source>
</evidence>
<dbReference type="Pfam" id="PF00672">
    <property type="entry name" value="HAMP"/>
    <property type="match status" value="1"/>
</dbReference>
<dbReference type="SUPFAM" id="SSF47384">
    <property type="entry name" value="Homodimeric domain of signal transducing histidine kinase"/>
    <property type="match status" value="1"/>
</dbReference>
<dbReference type="EMBL" id="JAMFLX010000007">
    <property type="protein sequence ID" value="MCL6269685.1"/>
    <property type="molecule type" value="Genomic_DNA"/>
</dbReference>
<dbReference type="EC" id="2.7.13.3" evidence="3"/>
<name>A0ABT0PE91_9GAMM</name>
<dbReference type="PANTHER" id="PTHR45436:SF5">
    <property type="entry name" value="SENSOR HISTIDINE KINASE TRCS"/>
    <property type="match status" value="1"/>
</dbReference>
<sequence>MRLSRQLLLVSLFVLVLPLAGINWVQDMALTMREQQAQVLNASLRATAASLALRDTLPKLVSAEGEVYVHPSKGGLILDGYFEDWQAQNLVSRAYGATSKGTDSSPPVMFNAASDGSNLYLAFQVNNKASSRPSSNQENVVYYSPVGKTLANGDRVQLFIKGEQGQLQQYMIVTEAPGPVIARTQTTWNGIERVVREYRIRGAWREIPEGYQLELMMPLSMAGKQFGFRVIRGSNESWISSATPGSETGELVLPDRALDDTLKHFLEPDMRLGVINSAGWQIAETGEPSKSTKAHTEQPVWIAEWLFKTLLRWDSLPEYQAHWRDGGWQNSIVSEALEGQPRYLWLKDDKSYRLLSAWPLEKDGKVVGALVAEQGSHSLLAITWKALNKLFSLSFLVIVLAAAGLLGYASWLSLRIRKLNQATEDCIVRDGRLRTSFPVSRAKDEIGELSRSINTMLARLEEHTEYLRTLGSKLSHELRTPLAVVRSSLDNLEHENIHPQAQVYAERAMAGADRLGSLLSSISEATRLEAMIDDMASSEKEVVDLRQMLEDLYHAYSGAYPKVQFTLELPKEPCPVAIIPDLVVQAMDKLVSNAADFCPKEGSITLRLIMLKHANCIEVENDGELLPDSMQKSLFDSMVSVRKTRGDKAHLGLGLYIVRLVMSCHNGLAAGKNRDDKTGVVFQLQFPQ</sequence>
<proteinExistence type="predicted"/>
<comment type="subcellular location">
    <subcellularLocation>
        <location evidence="2">Membrane</location>
    </subcellularLocation>
</comment>
<evidence type="ECO:0000313" key="13">
    <source>
        <dbReference type="EMBL" id="MCL6269685.1"/>
    </source>
</evidence>
<dbReference type="PROSITE" id="PS50109">
    <property type="entry name" value="HIS_KIN"/>
    <property type="match status" value="1"/>
</dbReference>